<dbReference type="PANTHER" id="PTHR34220:SF7">
    <property type="entry name" value="SENSOR HISTIDINE KINASE YPDA"/>
    <property type="match status" value="1"/>
</dbReference>
<evidence type="ECO:0000313" key="4">
    <source>
        <dbReference type="Proteomes" id="UP000007590"/>
    </source>
</evidence>
<evidence type="ECO:0000256" key="1">
    <source>
        <dbReference type="SAM" id="Phobius"/>
    </source>
</evidence>
<dbReference type="KEGG" id="scn:Solca_2515"/>
<feature type="transmembrane region" description="Helical" evidence="1">
    <location>
        <begin position="63"/>
        <end position="85"/>
    </location>
</feature>
<dbReference type="GO" id="GO:0016020">
    <property type="term" value="C:membrane"/>
    <property type="evidence" value="ECO:0007669"/>
    <property type="project" value="InterPro"/>
</dbReference>
<gene>
    <name evidence="3" type="ordered locus">Solca_2515</name>
</gene>
<dbReference type="STRING" id="929556.Solca_2515"/>
<feature type="domain" description="Signal transduction histidine kinase internal region" evidence="2">
    <location>
        <begin position="178"/>
        <end position="252"/>
    </location>
</feature>
<dbReference type="Proteomes" id="UP000007590">
    <property type="component" value="Chromosome"/>
</dbReference>
<name>H8KUR6_SOLCM</name>
<dbReference type="GO" id="GO:0000155">
    <property type="term" value="F:phosphorelay sensor kinase activity"/>
    <property type="evidence" value="ECO:0007669"/>
    <property type="project" value="InterPro"/>
</dbReference>
<keyword evidence="4" id="KW-1185">Reference proteome</keyword>
<evidence type="ECO:0000313" key="3">
    <source>
        <dbReference type="EMBL" id="AFD07550.1"/>
    </source>
</evidence>
<dbReference type="InterPro" id="IPR036890">
    <property type="entry name" value="HATPase_C_sf"/>
</dbReference>
<protein>
    <submittedName>
        <fullName evidence="3">Putative regulator of cell autolysis</fullName>
    </submittedName>
</protein>
<sequence length="363" mass="42309">MTMNKQEENYLDNPFIHFLIGSKWRIVRHSLLILVLANMFFLQNGGIQVKVGLSEQESSTINFYLNILFFIFFTSIIYLNIYVLVPNYLTMNKYAAYLLVLSGIILSFFSLIYLFDRFYVATTFSEGDNLNLSFWDLIGFSFFICLFLAAVSSIKLFQLWIVNNYRIGQLERNSLRSELAHLKSQINPHFLFNTLNNIHVLIRRDTEKASDLLLKLSELLRYQLYDNTQDKVFLSADIRFLKNLLELEKTRRDQFNYSIEIDGNSNEIMLPPFLFIPFVENAIKHNVTTSEIPFVAIRFRVESDELHFECINPVGASNNIKQTVGGIGLTNIKRRLELIYADKHTLQSTNQTNQYIVNLELPL</sequence>
<keyword evidence="1" id="KW-1133">Transmembrane helix</keyword>
<organism evidence="3 4">
    <name type="scientific">Solitalea canadensis (strain ATCC 29591 / DSM 3403 / JCM 21819 / LMG 8368 / NBRC 15130 / NCIMB 12057 / USAM 9D)</name>
    <name type="common">Flexibacter canadensis</name>
    <dbReference type="NCBI Taxonomy" id="929556"/>
    <lineage>
        <taxon>Bacteria</taxon>
        <taxon>Pseudomonadati</taxon>
        <taxon>Bacteroidota</taxon>
        <taxon>Sphingobacteriia</taxon>
        <taxon>Sphingobacteriales</taxon>
        <taxon>Sphingobacteriaceae</taxon>
        <taxon>Solitalea</taxon>
    </lineage>
</organism>
<dbReference type="HOGENOM" id="CLU_020473_1_0_10"/>
<keyword evidence="1" id="KW-0472">Membrane</keyword>
<feature type="transmembrane region" description="Helical" evidence="1">
    <location>
        <begin position="134"/>
        <end position="157"/>
    </location>
</feature>
<keyword evidence="1" id="KW-0812">Transmembrane</keyword>
<dbReference type="EMBL" id="CP003349">
    <property type="protein sequence ID" value="AFD07550.1"/>
    <property type="molecule type" value="Genomic_DNA"/>
</dbReference>
<reference evidence="3" key="1">
    <citation type="submission" date="2012-02" db="EMBL/GenBank/DDBJ databases">
        <title>The complete genome of Solitalea canadensis DSM 3403.</title>
        <authorList>
            <consortium name="US DOE Joint Genome Institute (JGI-PGF)"/>
            <person name="Lucas S."/>
            <person name="Copeland A."/>
            <person name="Lapidus A."/>
            <person name="Glavina del Rio T."/>
            <person name="Dalin E."/>
            <person name="Tice H."/>
            <person name="Bruce D."/>
            <person name="Goodwin L."/>
            <person name="Pitluck S."/>
            <person name="Peters L."/>
            <person name="Ovchinnikova G."/>
            <person name="Lu M."/>
            <person name="Kyrpides N."/>
            <person name="Mavromatis K."/>
            <person name="Ivanova N."/>
            <person name="Brettin T."/>
            <person name="Detter J.C."/>
            <person name="Han C."/>
            <person name="Larimer F."/>
            <person name="Land M."/>
            <person name="Hauser L."/>
            <person name="Markowitz V."/>
            <person name="Cheng J.-F."/>
            <person name="Hugenholtz P."/>
            <person name="Woyke T."/>
            <person name="Wu D."/>
            <person name="Spring S."/>
            <person name="Schroeder M."/>
            <person name="Kopitz M."/>
            <person name="Brambilla E."/>
            <person name="Klenk H.-P."/>
            <person name="Eisen J.A."/>
        </authorList>
    </citation>
    <scope>NUCLEOTIDE SEQUENCE</scope>
    <source>
        <strain evidence="3">DSM 3403</strain>
    </source>
</reference>
<dbReference type="eggNOG" id="COG2972">
    <property type="taxonomic scope" value="Bacteria"/>
</dbReference>
<dbReference type="InterPro" id="IPR050640">
    <property type="entry name" value="Bact_2-comp_sensor_kinase"/>
</dbReference>
<dbReference type="InterPro" id="IPR010559">
    <property type="entry name" value="Sig_transdc_His_kin_internal"/>
</dbReference>
<evidence type="ECO:0000259" key="2">
    <source>
        <dbReference type="Pfam" id="PF06580"/>
    </source>
</evidence>
<dbReference type="Gene3D" id="3.30.565.10">
    <property type="entry name" value="Histidine kinase-like ATPase, C-terminal domain"/>
    <property type="match status" value="1"/>
</dbReference>
<feature type="transmembrane region" description="Helical" evidence="1">
    <location>
        <begin position="26"/>
        <end position="43"/>
    </location>
</feature>
<accession>H8KUR6</accession>
<dbReference type="PANTHER" id="PTHR34220">
    <property type="entry name" value="SENSOR HISTIDINE KINASE YPDA"/>
    <property type="match status" value="1"/>
</dbReference>
<dbReference type="AlphaFoldDB" id="H8KUR6"/>
<dbReference type="Pfam" id="PF06580">
    <property type="entry name" value="His_kinase"/>
    <property type="match status" value="1"/>
</dbReference>
<proteinExistence type="predicted"/>
<feature type="transmembrane region" description="Helical" evidence="1">
    <location>
        <begin position="94"/>
        <end position="114"/>
    </location>
</feature>